<dbReference type="GO" id="GO:0000712">
    <property type="term" value="P:resolution of meiotic recombination intermediates"/>
    <property type="evidence" value="ECO:0007669"/>
    <property type="project" value="TreeGrafter"/>
</dbReference>
<dbReference type="Pfam" id="PF00204">
    <property type="entry name" value="DNA_gyraseB"/>
    <property type="match status" value="1"/>
</dbReference>
<dbReference type="GO" id="GO:0046872">
    <property type="term" value="F:metal ion binding"/>
    <property type="evidence" value="ECO:0007669"/>
    <property type="project" value="UniProtKB-KW"/>
</dbReference>
<dbReference type="Pfam" id="PF00521">
    <property type="entry name" value="DNA_topoisoIV"/>
    <property type="match status" value="1"/>
</dbReference>
<dbReference type="InterPro" id="IPR013758">
    <property type="entry name" value="Topo_IIA_A/C_ab"/>
</dbReference>
<dbReference type="GO" id="GO:0006265">
    <property type="term" value="P:DNA topological change"/>
    <property type="evidence" value="ECO:0007669"/>
    <property type="project" value="InterPro"/>
</dbReference>
<dbReference type="Gene3D" id="3.40.50.670">
    <property type="match status" value="1"/>
</dbReference>
<evidence type="ECO:0000256" key="12">
    <source>
        <dbReference type="ARBA" id="ARBA00023235"/>
    </source>
</evidence>
<dbReference type="InterPro" id="IPR013760">
    <property type="entry name" value="Topo_IIA-like_dom_sf"/>
</dbReference>
<evidence type="ECO:0000259" key="14">
    <source>
        <dbReference type="PROSITE" id="PS50880"/>
    </source>
</evidence>
<dbReference type="InterPro" id="IPR031660">
    <property type="entry name" value="TOPRIM_C"/>
</dbReference>
<evidence type="ECO:0000256" key="7">
    <source>
        <dbReference type="ARBA" id="ARBA00022741"/>
    </source>
</evidence>
<dbReference type="InterPro" id="IPR001154">
    <property type="entry name" value="TopoII_euk"/>
</dbReference>
<dbReference type="InterPro" id="IPR014721">
    <property type="entry name" value="Ribsml_uS5_D2-typ_fold_subgr"/>
</dbReference>
<dbReference type="SMART" id="SM00434">
    <property type="entry name" value="TOP4c"/>
    <property type="match status" value="1"/>
</dbReference>
<evidence type="ECO:0000256" key="8">
    <source>
        <dbReference type="ARBA" id="ARBA00022840"/>
    </source>
</evidence>
<dbReference type="PANTHER" id="PTHR10169">
    <property type="entry name" value="DNA TOPOISOMERASE/GYRASE"/>
    <property type="match status" value="1"/>
</dbReference>
<dbReference type="SUPFAM" id="SSF56719">
    <property type="entry name" value="Type II DNA topoisomerase"/>
    <property type="match status" value="1"/>
</dbReference>
<keyword evidence="12" id="KW-0413">Isomerase</keyword>
<keyword evidence="6" id="KW-0479">Metal-binding</keyword>
<protein>
    <recommendedName>
        <fullName evidence="5">DNA topoisomerase (ATP-hydrolyzing)</fullName>
        <ecNumber evidence="5">5.6.2.2</ecNumber>
    </recommendedName>
</protein>
<evidence type="ECO:0000256" key="9">
    <source>
        <dbReference type="ARBA" id="ARBA00022842"/>
    </source>
</evidence>
<accession>A0A6C0H5P6</accession>
<feature type="coiled-coil region" evidence="13">
    <location>
        <begin position="1060"/>
        <end position="1091"/>
    </location>
</feature>
<evidence type="ECO:0000256" key="4">
    <source>
        <dbReference type="ARBA" id="ARBA00011080"/>
    </source>
</evidence>
<dbReference type="PROSITE" id="PS50880">
    <property type="entry name" value="TOPRIM"/>
    <property type="match status" value="1"/>
</dbReference>
<evidence type="ECO:0000313" key="16">
    <source>
        <dbReference type="EMBL" id="QHT75700.1"/>
    </source>
</evidence>
<evidence type="ECO:0000256" key="10">
    <source>
        <dbReference type="ARBA" id="ARBA00023029"/>
    </source>
</evidence>
<dbReference type="GO" id="GO:0003677">
    <property type="term" value="F:DNA binding"/>
    <property type="evidence" value="ECO:0007669"/>
    <property type="project" value="UniProtKB-KW"/>
</dbReference>
<dbReference type="EC" id="5.6.2.2" evidence="5"/>
<keyword evidence="8" id="KW-0067">ATP-binding</keyword>
<dbReference type="InterPro" id="IPR006171">
    <property type="entry name" value="TOPRIM_dom"/>
</dbReference>
<dbReference type="AlphaFoldDB" id="A0A6C0H5P6"/>
<dbReference type="GO" id="GO:0005634">
    <property type="term" value="C:nucleus"/>
    <property type="evidence" value="ECO:0007669"/>
    <property type="project" value="TreeGrafter"/>
</dbReference>
<dbReference type="SMART" id="SM00433">
    <property type="entry name" value="TOP2c"/>
    <property type="match status" value="1"/>
</dbReference>
<dbReference type="Pfam" id="PF01751">
    <property type="entry name" value="Toprim"/>
    <property type="match status" value="1"/>
</dbReference>
<dbReference type="PROSITE" id="PS52040">
    <property type="entry name" value="TOPO_IIA"/>
    <property type="match status" value="1"/>
</dbReference>
<keyword evidence="9" id="KW-0460">Magnesium</keyword>
<dbReference type="SUPFAM" id="SSF55874">
    <property type="entry name" value="ATPase domain of HSP90 chaperone/DNA topoisomerase II/histidine kinase"/>
    <property type="match status" value="1"/>
</dbReference>
<dbReference type="EMBL" id="MN739881">
    <property type="protein sequence ID" value="QHT75700.1"/>
    <property type="molecule type" value="Genomic_DNA"/>
</dbReference>
<dbReference type="SUPFAM" id="SSF54211">
    <property type="entry name" value="Ribosomal protein S5 domain 2-like"/>
    <property type="match status" value="1"/>
</dbReference>
<evidence type="ECO:0000256" key="13">
    <source>
        <dbReference type="SAM" id="Coils"/>
    </source>
</evidence>
<comment type="catalytic activity">
    <reaction evidence="1">
        <text>ATP-dependent breakage, passage and rejoining of double-stranded DNA.</text>
        <dbReference type="EC" id="5.6.2.2"/>
    </reaction>
</comment>
<evidence type="ECO:0000256" key="3">
    <source>
        <dbReference type="ARBA" id="ARBA00001946"/>
    </source>
</evidence>
<dbReference type="Gene3D" id="3.30.1490.30">
    <property type="match status" value="1"/>
</dbReference>
<dbReference type="InterPro" id="IPR013757">
    <property type="entry name" value="Topo_IIA_A_a_sf"/>
</dbReference>
<dbReference type="GO" id="GO:0005524">
    <property type="term" value="F:ATP binding"/>
    <property type="evidence" value="ECO:0007669"/>
    <property type="project" value="UniProtKB-KW"/>
</dbReference>
<keyword evidence="11" id="KW-0238">DNA-binding</keyword>
<reference evidence="16" key="1">
    <citation type="journal article" date="2020" name="Nature">
        <title>Giant virus diversity and host interactions through global metagenomics.</title>
        <authorList>
            <person name="Schulz F."/>
            <person name="Roux S."/>
            <person name="Paez-Espino D."/>
            <person name="Jungbluth S."/>
            <person name="Walsh D.A."/>
            <person name="Denef V.J."/>
            <person name="McMahon K.D."/>
            <person name="Konstantinidis K.T."/>
            <person name="Eloe-Fadrosh E.A."/>
            <person name="Kyrpides N.C."/>
            <person name="Woyke T."/>
        </authorList>
    </citation>
    <scope>NUCLEOTIDE SEQUENCE</scope>
    <source>
        <strain evidence="16">GVMAG-M-3300023179-71</strain>
    </source>
</reference>
<dbReference type="InterPro" id="IPR013506">
    <property type="entry name" value="Topo_IIA_bsu_dom2"/>
</dbReference>
<keyword evidence="13" id="KW-0175">Coiled coil</keyword>
<comment type="cofactor">
    <cofactor evidence="3">
        <name>Mg(2+)</name>
        <dbReference type="ChEBI" id="CHEBI:18420"/>
    </cofactor>
</comment>
<dbReference type="PANTHER" id="PTHR10169:SF38">
    <property type="entry name" value="DNA TOPOISOMERASE 2"/>
    <property type="match status" value="1"/>
</dbReference>
<dbReference type="Gene3D" id="3.30.230.10">
    <property type="match status" value="1"/>
</dbReference>
<evidence type="ECO:0000256" key="2">
    <source>
        <dbReference type="ARBA" id="ARBA00001913"/>
    </source>
</evidence>
<evidence type="ECO:0000256" key="11">
    <source>
        <dbReference type="ARBA" id="ARBA00023125"/>
    </source>
</evidence>
<dbReference type="InterPro" id="IPR050634">
    <property type="entry name" value="DNA_Topoisomerase_II"/>
</dbReference>
<dbReference type="FunFam" id="3.40.50.670:FF:000001">
    <property type="entry name" value="DNA topoisomerase 2"/>
    <property type="match status" value="1"/>
</dbReference>
<dbReference type="PRINTS" id="PR01158">
    <property type="entry name" value="TOPISMRASEII"/>
</dbReference>
<dbReference type="PROSITE" id="PS00177">
    <property type="entry name" value="TOPOISOMERASE_II"/>
    <property type="match status" value="1"/>
</dbReference>
<dbReference type="Gene3D" id="1.10.268.10">
    <property type="entry name" value="Topoisomerase, domain 3"/>
    <property type="match status" value="1"/>
</dbReference>
<dbReference type="GO" id="GO:0000819">
    <property type="term" value="P:sister chromatid segregation"/>
    <property type="evidence" value="ECO:0007669"/>
    <property type="project" value="TreeGrafter"/>
</dbReference>
<dbReference type="InterPro" id="IPR001241">
    <property type="entry name" value="Topo_IIA"/>
</dbReference>
<dbReference type="FunFam" id="3.90.199.10:FF:000002">
    <property type="entry name" value="DNA topoisomerase 2"/>
    <property type="match status" value="1"/>
</dbReference>
<evidence type="ECO:0000259" key="15">
    <source>
        <dbReference type="PROSITE" id="PS52040"/>
    </source>
</evidence>
<evidence type="ECO:0000256" key="5">
    <source>
        <dbReference type="ARBA" id="ARBA00012895"/>
    </source>
</evidence>
<sequence length="1106" mass="129834">MNNMTTDLTKYDRLSEMEHLLKRPDTTMGSIKPMEQEMWLYNKENNSMEIREITMNPGILKIFDEAIVNCRDHYIRQMEKKGKENIKQVTLIEVEIKENGEISIMNDGNGIDIEKHPKEKDIWIPESVFFQLRSGTNFNDDEEKITGGKNGYGAKLVYVWSKYGIIETVDHVRKLKYIQRVKDNMSKIETPKITKYGKNPYTKLTFMPDYERFGIELTKDMIEVLRKRVIDLCAVIDKSVKVRIKIGENEWETLMCKTFQQYCELYVKENIIYEKPSERWEYGVGKSKMDKFSQISFVNGINTFKGGKHVDAWINQFNTKMIKYIESKKKIKVSGTIIKDQIILILRSDIINPSFNSQTKDCLNTPQKEFGSTFEISDKFIEKCATKLGIMERCCEMIEIKEKKIISKSDGNKSTNVRGIKKYEPANWSGTKRSHECELILCEGDSAKSAVSSGLSEQDRNKYGVYALKGKLENSRGKSDLNIYLNDEIKDIIKILGLEYKKKYLTMEDVKKYLNYGKVMIITDQDLDGSHIKGLCINLFHYNWYELTKIPGFLCFMNTPLLKATLGKRTYSFYNENEYKIWKNTTNNSDKYHIKYYKGLGTSVASEFKEYFREKKIVEFRHIGKSSDEIIEMAFDKTKINERKKWLENYERDLVLDTSLKMVSYDDFINKELIHFSKYDCERSIPNMMDGLKISNRKILYSAFLKNLTNEIKVAQFSGYVAEKTAYHHGEDSISKAIIGMAQNYVGSNNINLLYPSGQFGTRNQNGKDHASPRYIFTKLCVITRKIFREEDDAILEYLYDDGEKIEPHYYVPIIPMILVNGSSGIGTGFSTKIPCYNVVDIINYLINKLDDKENKDVIFKPYYNNFKGTVEEIGEKKYELKIPIEINKNRVVITELPLSMPIDKFKEHLEGLMDDKNSVLKSFKNGCSDEEGIKFTLEFKEIPEDIYKYLKMNETISTNNLHMFNHLDKLTKYENIKDIIDDYYEVRFEYYTKRKEYLIQYLEKVCRTMRNRANFIEKTINGQIDLREKNDDEIKVMLEKQKFDKEDESFDYLLNMKMRSVSKENNKKIRQDYKNKENELEMIKKMSEKEMWKKELNELLSLISS</sequence>
<dbReference type="PRINTS" id="PR00418">
    <property type="entry name" value="TPI2FAMILY"/>
</dbReference>
<dbReference type="Gene3D" id="3.30.1360.40">
    <property type="match status" value="1"/>
</dbReference>
<feature type="domain" description="Topo IIA-type catalytic" evidence="15">
    <location>
        <begin position="685"/>
        <end position="1097"/>
    </location>
</feature>
<dbReference type="GO" id="GO:0003918">
    <property type="term" value="F:DNA topoisomerase type II (double strand cut, ATP-hydrolyzing) activity"/>
    <property type="evidence" value="ECO:0007669"/>
    <property type="project" value="UniProtKB-EC"/>
</dbReference>
<organism evidence="16">
    <name type="scientific">viral metagenome</name>
    <dbReference type="NCBI Taxonomy" id="1070528"/>
    <lineage>
        <taxon>unclassified sequences</taxon>
        <taxon>metagenomes</taxon>
        <taxon>organismal metagenomes</taxon>
    </lineage>
</organism>
<feature type="domain" description="Toprim" evidence="14">
    <location>
        <begin position="437"/>
        <end position="555"/>
    </location>
</feature>
<dbReference type="InterPro" id="IPR018522">
    <property type="entry name" value="TopoIIA_CS"/>
</dbReference>
<evidence type="ECO:0000256" key="6">
    <source>
        <dbReference type="ARBA" id="ARBA00022723"/>
    </source>
</evidence>
<proteinExistence type="inferred from homology"/>
<comment type="cofactor">
    <cofactor evidence="2">
        <name>Ca(2+)</name>
        <dbReference type="ChEBI" id="CHEBI:29108"/>
    </cofactor>
</comment>
<name>A0A6C0H5P6_9ZZZZ</name>
<dbReference type="InterPro" id="IPR036890">
    <property type="entry name" value="HATPase_C_sf"/>
</dbReference>
<dbReference type="InterPro" id="IPR020568">
    <property type="entry name" value="Ribosomal_Su5_D2-typ_SF"/>
</dbReference>
<dbReference type="Pfam" id="PF16898">
    <property type="entry name" value="TOPRIM_C"/>
    <property type="match status" value="1"/>
</dbReference>
<keyword evidence="10" id="KW-0799">Topoisomerase</keyword>
<evidence type="ECO:0000256" key="1">
    <source>
        <dbReference type="ARBA" id="ARBA00000185"/>
    </source>
</evidence>
<dbReference type="InterPro" id="IPR002205">
    <property type="entry name" value="Topo_IIA_dom_A"/>
</dbReference>
<keyword evidence="7" id="KW-0547">Nucleotide-binding</keyword>
<dbReference type="Gene3D" id="3.90.199.10">
    <property type="entry name" value="Topoisomerase II, domain 5"/>
    <property type="match status" value="1"/>
</dbReference>
<dbReference type="Gene3D" id="3.30.565.10">
    <property type="entry name" value="Histidine kinase-like ATPase, C-terminal domain"/>
    <property type="match status" value="1"/>
</dbReference>
<comment type="similarity">
    <text evidence="4">Belongs to the type II topoisomerase family.</text>
</comment>
<dbReference type="InterPro" id="IPR013759">
    <property type="entry name" value="Topo_IIA_B_C"/>
</dbReference>